<evidence type="ECO:0000313" key="3">
    <source>
        <dbReference type="Proteomes" id="UP000499080"/>
    </source>
</evidence>
<reference evidence="2 3" key="1">
    <citation type="journal article" date="2019" name="Sci. Rep.">
        <title>Orb-weaving spider Araneus ventricosus genome elucidates the spidroin gene catalogue.</title>
        <authorList>
            <person name="Kono N."/>
            <person name="Nakamura H."/>
            <person name="Ohtoshi R."/>
            <person name="Moran D.A.P."/>
            <person name="Shinohara A."/>
            <person name="Yoshida Y."/>
            <person name="Fujiwara M."/>
            <person name="Mori M."/>
            <person name="Tomita M."/>
            <person name="Arakawa K."/>
        </authorList>
    </citation>
    <scope>NUCLEOTIDE SEQUENCE [LARGE SCALE GENOMIC DNA]</scope>
</reference>
<keyword evidence="1" id="KW-0812">Transmembrane</keyword>
<comment type="caution">
    <text evidence="2">The sequence shown here is derived from an EMBL/GenBank/DDBJ whole genome shotgun (WGS) entry which is preliminary data.</text>
</comment>
<accession>A0A4Y2TVV5</accession>
<evidence type="ECO:0000313" key="2">
    <source>
        <dbReference type="EMBL" id="GBO03794.1"/>
    </source>
</evidence>
<keyword evidence="1" id="KW-1133">Transmembrane helix</keyword>
<keyword evidence="3" id="KW-1185">Reference proteome</keyword>
<gene>
    <name evidence="2" type="ORF">AVEN_41315_1</name>
</gene>
<evidence type="ECO:0000256" key="1">
    <source>
        <dbReference type="SAM" id="Phobius"/>
    </source>
</evidence>
<dbReference type="EMBL" id="BGPR01030984">
    <property type="protein sequence ID" value="GBO03794.1"/>
    <property type="molecule type" value="Genomic_DNA"/>
</dbReference>
<dbReference type="Proteomes" id="UP000499080">
    <property type="component" value="Unassembled WGS sequence"/>
</dbReference>
<name>A0A4Y2TVV5_ARAVE</name>
<dbReference type="OrthoDB" id="6764275at2759"/>
<proteinExistence type="predicted"/>
<dbReference type="AlphaFoldDB" id="A0A4Y2TVV5"/>
<feature type="transmembrane region" description="Helical" evidence="1">
    <location>
        <begin position="26"/>
        <end position="46"/>
    </location>
</feature>
<protein>
    <submittedName>
        <fullName evidence="2">Uncharacterized protein</fullName>
    </submittedName>
</protein>
<organism evidence="2 3">
    <name type="scientific">Araneus ventricosus</name>
    <name type="common">Orbweaver spider</name>
    <name type="synonym">Epeira ventricosa</name>
    <dbReference type="NCBI Taxonomy" id="182803"/>
    <lineage>
        <taxon>Eukaryota</taxon>
        <taxon>Metazoa</taxon>
        <taxon>Ecdysozoa</taxon>
        <taxon>Arthropoda</taxon>
        <taxon>Chelicerata</taxon>
        <taxon>Arachnida</taxon>
        <taxon>Araneae</taxon>
        <taxon>Araneomorphae</taxon>
        <taxon>Entelegynae</taxon>
        <taxon>Araneoidea</taxon>
        <taxon>Araneidae</taxon>
        <taxon>Araneus</taxon>
    </lineage>
</organism>
<keyword evidence="1" id="KW-0472">Membrane</keyword>
<sequence length="92" mass="10015">MANSGLVGWSSAFGPSDKVDLVSLDYSFFFLWGTSSLVYGTLIMYVEDLVGRIAAAAGEVRDMPGIFANVPPSMMRCEACVTTRGRNFEHLL</sequence>